<keyword evidence="2" id="KW-1003">Cell membrane</keyword>
<feature type="transmembrane region" description="Helical" evidence="10">
    <location>
        <begin position="115"/>
        <end position="137"/>
    </location>
</feature>
<dbReference type="Proteomes" id="UP001295444">
    <property type="component" value="Chromosome 13"/>
</dbReference>
<dbReference type="InterPro" id="IPR017452">
    <property type="entry name" value="GPCR_Rhodpsn_7TM"/>
</dbReference>
<accession>A0AAD1WU54</accession>
<dbReference type="PROSITE" id="PS00237">
    <property type="entry name" value="G_PROTEIN_RECEP_F1_1"/>
    <property type="match status" value="1"/>
</dbReference>
<evidence type="ECO:0000256" key="3">
    <source>
        <dbReference type="ARBA" id="ARBA00022692"/>
    </source>
</evidence>
<keyword evidence="13" id="KW-1185">Reference proteome</keyword>
<evidence type="ECO:0000256" key="9">
    <source>
        <dbReference type="RuleBase" id="RU000688"/>
    </source>
</evidence>
<feature type="transmembrane region" description="Helical" evidence="10">
    <location>
        <begin position="202"/>
        <end position="225"/>
    </location>
</feature>
<evidence type="ECO:0000256" key="6">
    <source>
        <dbReference type="ARBA" id="ARBA00023136"/>
    </source>
</evidence>
<organism evidence="12 13">
    <name type="scientific">Pelobates cultripes</name>
    <name type="common">Western spadefoot toad</name>
    <dbReference type="NCBI Taxonomy" id="61616"/>
    <lineage>
        <taxon>Eukaryota</taxon>
        <taxon>Metazoa</taxon>
        <taxon>Chordata</taxon>
        <taxon>Craniata</taxon>
        <taxon>Vertebrata</taxon>
        <taxon>Euteleostomi</taxon>
        <taxon>Amphibia</taxon>
        <taxon>Batrachia</taxon>
        <taxon>Anura</taxon>
        <taxon>Pelobatoidea</taxon>
        <taxon>Pelobatidae</taxon>
        <taxon>Pelobates</taxon>
    </lineage>
</organism>
<evidence type="ECO:0000256" key="4">
    <source>
        <dbReference type="ARBA" id="ARBA00022989"/>
    </source>
</evidence>
<sequence length="541" mass="60836">MSSTPSHWGNVSQFSQFPLPAFSSMNVSSVNVIYDLGSLSNGILGFIMIVMCITAVMGNLLVIIIIAATKHFHSNTSIFLINLAVSDFLVGIGVMPLVLSSVVNHKWLNHQYLCMYMGSAFVVYCTSSVLTLAAIAMDRYRAIVNCFQYNAQSTTRRAVGTVVWIWTQAIFSGFPPFVGWGHFEYLPATFSCSVNWAHSPSYTGFIMSCSFLVPSCTMIFCYIRIVQVARDHARRIHNVECQLEKNVKANAEFLGQDSKISPVNSEKVEPRPKRVQDSMDKFLLPIPGVSPGGKQDIFAVYDTPGREHNGTFRLFIVILIFFCCWVPYIIVSISQSITIKSKQWDLPPQIQTISAWLALLNSSINPLLYALLSKRFRKVLVNLKKKTLMKMNVQQDTSLMERSGKIKSKIRRVQSFKSRSNVNHFENRFHLRSFSMFSIASFAETGHEDENYIPVKFPGLSPSTVWRTNVPPCSSDFHNDHLLQKPSCLVNEFLEIPHSLPGETLSSCQLKEKDSNDSSVFIYGNITIKVNESHFPSPVVS</sequence>
<dbReference type="PANTHER" id="PTHR22752:SF13">
    <property type="entry name" value="5-HYDROXYTRYPTAMINE RECEPTOR 1B"/>
    <property type="match status" value="1"/>
</dbReference>
<keyword evidence="5 9" id="KW-0297">G-protein coupled receptor</keyword>
<dbReference type="AlphaFoldDB" id="A0AAD1WU54"/>
<reference evidence="12" key="1">
    <citation type="submission" date="2022-03" db="EMBL/GenBank/DDBJ databases">
        <authorList>
            <person name="Alioto T."/>
            <person name="Alioto T."/>
            <person name="Gomez Garrido J."/>
        </authorList>
    </citation>
    <scope>NUCLEOTIDE SEQUENCE</scope>
</reference>
<dbReference type="PRINTS" id="PR00237">
    <property type="entry name" value="GPCRRHODOPSN"/>
</dbReference>
<feature type="transmembrane region" description="Helical" evidence="10">
    <location>
        <begin position="158"/>
        <end position="182"/>
    </location>
</feature>
<comment type="similarity">
    <text evidence="9">Belongs to the G-protein coupled receptor 1 family.</text>
</comment>
<keyword evidence="3 9" id="KW-0812">Transmembrane</keyword>
<feature type="transmembrane region" description="Helical" evidence="10">
    <location>
        <begin position="314"/>
        <end position="333"/>
    </location>
</feature>
<protein>
    <submittedName>
        <fullName evidence="12">5-hydroxytryptamine receptor 1D-like</fullName>
    </submittedName>
</protein>
<feature type="transmembrane region" description="Helical" evidence="10">
    <location>
        <begin position="43"/>
        <end position="67"/>
    </location>
</feature>
<dbReference type="Gene3D" id="1.20.1070.10">
    <property type="entry name" value="Rhodopsin 7-helix transmembrane proteins"/>
    <property type="match status" value="1"/>
</dbReference>
<evidence type="ECO:0000313" key="12">
    <source>
        <dbReference type="EMBL" id="CAH2328796.1"/>
    </source>
</evidence>
<dbReference type="CDD" id="cd00637">
    <property type="entry name" value="7tm_classA_rhodopsin-like"/>
    <property type="match status" value="1"/>
</dbReference>
<dbReference type="GO" id="GO:0005886">
    <property type="term" value="C:plasma membrane"/>
    <property type="evidence" value="ECO:0007669"/>
    <property type="project" value="UniProtKB-SubCell"/>
</dbReference>
<dbReference type="SMART" id="SM01381">
    <property type="entry name" value="7TM_GPCR_Srsx"/>
    <property type="match status" value="1"/>
</dbReference>
<dbReference type="SUPFAM" id="SSF81321">
    <property type="entry name" value="Family A G protein-coupled receptor-like"/>
    <property type="match status" value="1"/>
</dbReference>
<feature type="transmembrane region" description="Helical" evidence="10">
    <location>
        <begin position="79"/>
        <end position="103"/>
    </location>
</feature>
<dbReference type="EMBL" id="OW240924">
    <property type="protein sequence ID" value="CAH2328796.1"/>
    <property type="molecule type" value="Genomic_DNA"/>
</dbReference>
<keyword evidence="4 10" id="KW-1133">Transmembrane helix</keyword>
<evidence type="ECO:0000313" key="13">
    <source>
        <dbReference type="Proteomes" id="UP001295444"/>
    </source>
</evidence>
<comment type="subcellular location">
    <subcellularLocation>
        <location evidence="1">Cell membrane</location>
        <topology evidence="1">Multi-pass membrane protein</topology>
    </subcellularLocation>
</comment>
<evidence type="ECO:0000256" key="2">
    <source>
        <dbReference type="ARBA" id="ARBA00022475"/>
    </source>
</evidence>
<keyword evidence="8 9" id="KW-0807">Transducer</keyword>
<evidence type="ECO:0000256" key="5">
    <source>
        <dbReference type="ARBA" id="ARBA00023040"/>
    </source>
</evidence>
<evidence type="ECO:0000256" key="8">
    <source>
        <dbReference type="ARBA" id="ARBA00023224"/>
    </source>
</evidence>
<dbReference type="GO" id="GO:0004930">
    <property type="term" value="F:G protein-coupled receptor activity"/>
    <property type="evidence" value="ECO:0007669"/>
    <property type="project" value="UniProtKB-KW"/>
</dbReference>
<dbReference type="PANTHER" id="PTHR22752">
    <property type="entry name" value="G PROTEIN-COUPLED RECEPTOR"/>
    <property type="match status" value="1"/>
</dbReference>
<evidence type="ECO:0000256" key="7">
    <source>
        <dbReference type="ARBA" id="ARBA00023170"/>
    </source>
</evidence>
<dbReference type="InterPro" id="IPR000276">
    <property type="entry name" value="GPCR_Rhodpsn"/>
</dbReference>
<evidence type="ECO:0000256" key="1">
    <source>
        <dbReference type="ARBA" id="ARBA00004651"/>
    </source>
</evidence>
<feature type="domain" description="G-protein coupled receptors family 1 profile" evidence="11">
    <location>
        <begin position="58"/>
        <end position="369"/>
    </location>
</feature>
<dbReference type="Pfam" id="PF00001">
    <property type="entry name" value="7tm_1"/>
    <property type="match status" value="1"/>
</dbReference>
<feature type="transmembrane region" description="Helical" evidence="10">
    <location>
        <begin position="353"/>
        <end position="372"/>
    </location>
</feature>
<gene>
    <name evidence="12" type="ORF">PECUL_23A027064</name>
</gene>
<keyword evidence="7 9" id="KW-0675">Receptor</keyword>
<name>A0AAD1WU54_PELCU</name>
<keyword evidence="6 10" id="KW-0472">Membrane</keyword>
<evidence type="ECO:0000256" key="10">
    <source>
        <dbReference type="SAM" id="Phobius"/>
    </source>
</evidence>
<proteinExistence type="inferred from homology"/>
<dbReference type="PROSITE" id="PS50262">
    <property type="entry name" value="G_PROTEIN_RECEP_F1_2"/>
    <property type="match status" value="1"/>
</dbReference>
<evidence type="ECO:0000259" key="11">
    <source>
        <dbReference type="PROSITE" id="PS50262"/>
    </source>
</evidence>